<keyword evidence="6 10" id="KW-1133">Transmembrane helix</keyword>
<feature type="transmembrane region" description="Helical" evidence="10">
    <location>
        <begin position="271"/>
        <end position="291"/>
    </location>
</feature>
<keyword evidence="12" id="KW-1185">Reference proteome</keyword>
<dbReference type="AlphaFoldDB" id="A0AAW1VE05"/>
<dbReference type="EMBL" id="JARQZJ010000128">
    <property type="protein sequence ID" value="KAK9891519.1"/>
    <property type="molecule type" value="Genomic_DNA"/>
</dbReference>
<feature type="transmembrane region" description="Helical" evidence="10">
    <location>
        <begin position="209"/>
        <end position="231"/>
    </location>
</feature>
<keyword evidence="3" id="KW-0716">Sensory transduction</keyword>
<dbReference type="GO" id="GO:0004984">
    <property type="term" value="F:olfactory receptor activity"/>
    <property type="evidence" value="ECO:0007669"/>
    <property type="project" value="InterPro"/>
</dbReference>
<keyword evidence="8" id="KW-0675">Receptor</keyword>
<sequence length="702" mass="81521">MPNILGNLDNFSSYLAILSIKIIGCSKWVFFVYNIKIIKSLIASLDIEEFQAKNFVQHDIMMNSLKSYTIAFRVFFATGTSSCLMYLFLPMLTKQKRLPFDSWYPCHFSKRPCYEVSYIHQAVSTILTSYTNVGIDNFSAGLMSIIGCQCDILSDSILNLYDMTSKEFLKNTKIFDDKEVLDLYNEYFRKINSHYWYILRFAKNVNKIFCYYVFGQMALCVLLFCTAMFRLSVSSKLHLAAFHCNWVGTPISFQMRLLFFIRRTAKPIRIFALNFFPLSVATFTAVSIPPVPKTTFKKKISINMIANIDLYKLEKNTCFEILEKRFSIFLDNAIFIFILRSTQPSAQQEVKNIATVKSLMKQLDSDFFQPKNERQSLLMEASMIVYVRVFRFFFSICTITVTMFLLSPLLLEERRLPFEQRYPYDYTSSPWYQITYLHQCLSTLINSCTNVGIDTFSAGMMAIIGCQCELLEDKLLNFRQIKTETACDSSSDSYYTCAFYNFIEHHRQILLFAKRVNKVFFNYVFGQMGLCLILFCTGIYRLSIVRVGSVEFFTVLAFIFTTSNQLFLYCWFGNEVDYKSSKLHSAGYFCDWVGSPIYFQKNLIIFLRKTKNPIRIYALSFIPLCVVTFTSFEKINLYSSYSNSAEQLSFEGDGPSSDNVPKEVMEAPLYDSKERLQGQDSLHTLMKHPKRPVILVQPLSFY</sequence>
<evidence type="ECO:0000256" key="7">
    <source>
        <dbReference type="ARBA" id="ARBA00023136"/>
    </source>
</evidence>
<evidence type="ECO:0000256" key="2">
    <source>
        <dbReference type="ARBA" id="ARBA00022475"/>
    </source>
</evidence>
<keyword evidence="9" id="KW-0807">Transducer</keyword>
<evidence type="ECO:0000256" key="9">
    <source>
        <dbReference type="ARBA" id="ARBA00023224"/>
    </source>
</evidence>
<keyword evidence="5" id="KW-0552">Olfaction</keyword>
<keyword evidence="7 10" id="KW-0472">Membrane</keyword>
<keyword evidence="2" id="KW-1003">Cell membrane</keyword>
<evidence type="ECO:0000313" key="11">
    <source>
        <dbReference type="EMBL" id="KAK9891519.1"/>
    </source>
</evidence>
<evidence type="ECO:0000256" key="5">
    <source>
        <dbReference type="ARBA" id="ARBA00022725"/>
    </source>
</evidence>
<evidence type="ECO:0000313" key="12">
    <source>
        <dbReference type="Proteomes" id="UP001431783"/>
    </source>
</evidence>
<dbReference type="PANTHER" id="PTHR21137">
    <property type="entry name" value="ODORANT RECEPTOR"/>
    <property type="match status" value="1"/>
</dbReference>
<comment type="caution">
    <text evidence="11">The sequence shown here is derived from an EMBL/GenBank/DDBJ whole genome shotgun (WGS) entry which is preliminary data.</text>
</comment>
<feature type="transmembrane region" description="Helical" evidence="10">
    <location>
        <begin position="237"/>
        <end position="259"/>
    </location>
</feature>
<evidence type="ECO:0008006" key="13">
    <source>
        <dbReference type="Google" id="ProtNLM"/>
    </source>
</evidence>
<name>A0AAW1VE05_9CUCU</name>
<feature type="transmembrane region" description="Helical" evidence="10">
    <location>
        <begin position="520"/>
        <end position="540"/>
    </location>
</feature>
<keyword evidence="4 10" id="KW-0812">Transmembrane</keyword>
<evidence type="ECO:0000256" key="8">
    <source>
        <dbReference type="ARBA" id="ARBA00023170"/>
    </source>
</evidence>
<dbReference type="GO" id="GO:0005886">
    <property type="term" value="C:plasma membrane"/>
    <property type="evidence" value="ECO:0007669"/>
    <property type="project" value="UniProtKB-SubCell"/>
</dbReference>
<evidence type="ECO:0000256" key="4">
    <source>
        <dbReference type="ARBA" id="ARBA00022692"/>
    </source>
</evidence>
<proteinExistence type="predicted"/>
<dbReference type="Pfam" id="PF02949">
    <property type="entry name" value="7tm_6"/>
    <property type="match status" value="2"/>
</dbReference>
<comment type="subcellular location">
    <subcellularLocation>
        <location evidence="1">Cell membrane</location>
        <topology evidence="1">Multi-pass membrane protein</topology>
    </subcellularLocation>
</comment>
<dbReference type="GO" id="GO:0005549">
    <property type="term" value="F:odorant binding"/>
    <property type="evidence" value="ECO:0007669"/>
    <property type="project" value="InterPro"/>
</dbReference>
<evidence type="ECO:0000256" key="6">
    <source>
        <dbReference type="ARBA" id="ARBA00022989"/>
    </source>
</evidence>
<evidence type="ECO:0000256" key="10">
    <source>
        <dbReference type="SAM" id="Phobius"/>
    </source>
</evidence>
<feature type="transmembrane region" description="Helical" evidence="10">
    <location>
        <begin position="70"/>
        <end position="89"/>
    </location>
</feature>
<feature type="transmembrane region" description="Helical" evidence="10">
    <location>
        <begin position="389"/>
        <end position="411"/>
    </location>
</feature>
<dbReference type="PANTHER" id="PTHR21137:SF35">
    <property type="entry name" value="ODORANT RECEPTOR 19A-RELATED"/>
    <property type="match status" value="1"/>
</dbReference>
<evidence type="ECO:0000256" key="3">
    <source>
        <dbReference type="ARBA" id="ARBA00022606"/>
    </source>
</evidence>
<reference evidence="11 12" key="1">
    <citation type="submission" date="2023-03" db="EMBL/GenBank/DDBJ databases">
        <title>Genome insight into feeding habits of ladybird beetles.</title>
        <authorList>
            <person name="Li H.-S."/>
            <person name="Huang Y.-H."/>
            <person name="Pang H."/>
        </authorList>
    </citation>
    <scope>NUCLEOTIDE SEQUENCE [LARGE SCALE GENOMIC DNA]</scope>
    <source>
        <strain evidence="11">SYSU_2023b</strain>
        <tissue evidence="11">Whole body</tissue>
    </source>
</reference>
<feature type="transmembrane region" description="Helical" evidence="10">
    <location>
        <begin position="614"/>
        <end position="632"/>
    </location>
</feature>
<dbReference type="Proteomes" id="UP001431783">
    <property type="component" value="Unassembled WGS sequence"/>
</dbReference>
<accession>A0AAW1VE05</accession>
<dbReference type="GO" id="GO:0007165">
    <property type="term" value="P:signal transduction"/>
    <property type="evidence" value="ECO:0007669"/>
    <property type="project" value="UniProtKB-KW"/>
</dbReference>
<dbReference type="InterPro" id="IPR004117">
    <property type="entry name" value="7tm6_olfct_rcpt"/>
</dbReference>
<feature type="transmembrane region" description="Helical" evidence="10">
    <location>
        <begin position="552"/>
        <end position="572"/>
    </location>
</feature>
<gene>
    <name evidence="11" type="ORF">WA026_014756</name>
</gene>
<organism evidence="11 12">
    <name type="scientific">Henosepilachna vigintioctopunctata</name>
    <dbReference type="NCBI Taxonomy" id="420089"/>
    <lineage>
        <taxon>Eukaryota</taxon>
        <taxon>Metazoa</taxon>
        <taxon>Ecdysozoa</taxon>
        <taxon>Arthropoda</taxon>
        <taxon>Hexapoda</taxon>
        <taxon>Insecta</taxon>
        <taxon>Pterygota</taxon>
        <taxon>Neoptera</taxon>
        <taxon>Endopterygota</taxon>
        <taxon>Coleoptera</taxon>
        <taxon>Polyphaga</taxon>
        <taxon>Cucujiformia</taxon>
        <taxon>Coccinelloidea</taxon>
        <taxon>Coccinellidae</taxon>
        <taxon>Epilachninae</taxon>
        <taxon>Epilachnini</taxon>
        <taxon>Henosepilachna</taxon>
    </lineage>
</organism>
<evidence type="ECO:0000256" key="1">
    <source>
        <dbReference type="ARBA" id="ARBA00004651"/>
    </source>
</evidence>
<protein>
    <recommendedName>
        <fullName evidence="13">Odorant receptor</fullName>
    </recommendedName>
</protein>